<organism evidence="3 4">
    <name type="scientific">Rotaria magnacalcarata</name>
    <dbReference type="NCBI Taxonomy" id="392030"/>
    <lineage>
        <taxon>Eukaryota</taxon>
        <taxon>Metazoa</taxon>
        <taxon>Spiralia</taxon>
        <taxon>Gnathifera</taxon>
        <taxon>Rotifera</taxon>
        <taxon>Eurotatoria</taxon>
        <taxon>Bdelloidea</taxon>
        <taxon>Philodinida</taxon>
        <taxon>Philodinidae</taxon>
        <taxon>Rotaria</taxon>
    </lineage>
</organism>
<feature type="domain" description="Phage tail collar" evidence="2">
    <location>
        <begin position="100"/>
        <end position="136"/>
    </location>
</feature>
<dbReference type="Proteomes" id="UP000663842">
    <property type="component" value="Unassembled WGS sequence"/>
</dbReference>
<sequence>MFRTSIAPKSINPEHHGFNRHTILSWARLQQPAPYFPMKTHDVISSELNALPTATQSLGNEDATNMKRIIAYAVIAGIVTSVVLLAPILGILVLIFSLKQISRSTYSGLFLAIGTTYGSSNGIDTFILPDFRARFPLGSAIISDASLVSGGNASFTLT</sequence>
<reference evidence="3" key="1">
    <citation type="submission" date="2021-02" db="EMBL/GenBank/DDBJ databases">
        <authorList>
            <person name="Nowell W R."/>
        </authorList>
    </citation>
    <scope>NUCLEOTIDE SEQUENCE</scope>
</reference>
<dbReference type="EMBL" id="CAJOBF010007404">
    <property type="protein sequence ID" value="CAF4231764.1"/>
    <property type="molecule type" value="Genomic_DNA"/>
</dbReference>
<gene>
    <name evidence="3" type="ORF">UXM345_LOCUS29684</name>
</gene>
<feature type="non-terminal residue" evidence="3">
    <location>
        <position position="1"/>
    </location>
</feature>
<evidence type="ECO:0000259" key="2">
    <source>
        <dbReference type="Pfam" id="PF07484"/>
    </source>
</evidence>
<dbReference type="InterPro" id="IPR011083">
    <property type="entry name" value="Phage_tail_collar_dom"/>
</dbReference>
<name>A0A820DH16_9BILA</name>
<proteinExistence type="predicted"/>
<feature type="transmembrane region" description="Helical" evidence="1">
    <location>
        <begin position="69"/>
        <end position="96"/>
    </location>
</feature>
<protein>
    <recommendedName>
        <fullName evidence="2">Phage tail collar domain-containing protein</fullName>
    </recommendedName>
</protein>
<accession>A0A820DH16</accession>
<evidence type="ECO:0000313" key="4">
    <source>
        <dbReference type="Proteomes" id="UP000663842"/>
    </source>
</evidence>
<dbReference type="Gene3D" id="3.90.1340.10">
    <property type="entry name" value="Phage tail collar domain"/>
    <property type="match status" value="1"/>
</dbReference>
<dbReference type="SUPFAM" id="SSF88874">
    <property type="entry name" value="Receptor-binding domain of short tail fibre protein gp12"/>
    <property type="match status" value="1"/>
</dbReference>
<evidence type="ECO:0000313" key="3">
    <source>
        <dbReference type="EMBL" id="CAF4231764.1"/>
    </source>
</evidence>
<keyword evidence="1" id="KW-0472">Membrane</keyword>
<evidence type="ECO:0000256" key="1">
    <source>
        <dbReference type="SAM" id="Phobius"/>
    </source>
</evidence>
<keyword evidence="1" id="KW-1133">Transmembrane helix</keyword>
<keyword evidence="1" id="KW-0812">Transmembrane</keyword>
<dbReference type="AlphaFoldDB" id="A0A820DH16"/>
<dbReference type="Pfam" id="PF07484">
    <property type="entry name" value="Collar"/>
    <property type="match status" value="1"/>
</dbReference>
<comment type="caution">
    <text evidence="3">The sequence shown here is derived from an EMBL/GenBank/DDBJ whole genome shotgun (WGS) entry which is preliminary data.</text>
</comment>
<dbReference type="InterPro" id="IPR037053">
    <property type="entry name" value="Phage_tail_collar_dom_sf"/>
</dbReference>